<dbReference type="EMBL" id="LJIG01016135">
    <property type="protein sequence ID" value="KRT81509.1"/>
    <property type="molecule type" value="Genomic_DNA"/>
</dbReference>
<dbReference type="GO" id="GO:0008083">
    <property type="term" value="F:growth factor activity"/>
    <property type="evidence" value="ECO:0007669"/>
    <property type="project" value="TreeGrafter"/>
</dbReference>
<keyword evidence="1 4" id="KW-0732">Signal</keyword>
<evidence type="ECO:0000256" key="3">
    <source>
        <dbReference type="ARBA" id="ARBA00023180"/>
    </source>
</evidence>
<protein>
    <recommendedName>
        <fullName evidence="5">Spaetzle domain-containing protein</fullName>
    </recommendedName>
</protein>
<dbReference type="OrthoDB" id="6359065at2759"/>
<proteinExistence type="predicted"/>
<evidence type="ECO:0000256" key="2">
    <source>
        <dbReference type="ARBA" id="ARBA00023157"/>
    </source>
</evidence>
<comment type="caution">
    <text evidence="6">The sequence shown here is derived from an EMBL/GenBank/DDBJ whole genome shotgun (WGS) entry which is preliminary data.</text>
</comment>
<dbReference type="AlphaFoldDB" id="A0A0T6B2X7"/>
<feature type="signal peptide" evidence="4">
    <location>
        <begin position="1"/>
        <end position="21"/>
    </location>
</feature>
<evidence type="ECO:0000256" key="4">
    <source>
        <dbReference type="SAM" id="SignalP"/>
    </source>
</evidence>
<sequence>MRYQILILCISSIILLETTEARRVYDEDHQALIRKIRSYTKRQVDGTCLYEMCNQTSDYPSEEILKVMQKRDEYKEFFGTVMAPYNTFIKSRFGGEENMCQSVPVFMLPQKARDVNGVWQTVVNVGEEFQQIVHFEACAEGAECYAQAHLPGGHQTTCAVEEIVFRMIVLGPDGDLKMAPFRIPAGCYCKYIFNRRNLV</sequence>
<dbReference type="PANTHER" id="PTHR23199">
    <property type="entry name" value="NEUROTROPHIN 1-RELATED"/>
    <property type="match status" value="1"/>
</dbReference>
<evidence type="ECO:0000259" key="5">
    <source>
        <dbReference type="Pfam" id="PF16077"/>
    </source>
</evidence>
<dbReference type="Proteomes" id="UP000051574">
    <property type="component" value="Unassembled WGS sequence"/>
</dbReference>
<evidence type="ECO:0000256" key="1">
    <source>
        <dbReference type="ARBA" id="ARBA00022729"/>
    </source>
</evidence>
<keyword evidence="7" id="KW-1185">Reference proteome</keyword>
<feature type="domain" description="Spaetzle" evidence="5">
    <location>
        <begin position="98"/>
        <end position="190"/>
    </location>
</feature>
<evidence type="ECO:0000313" key="7">
    <source>
        <dbReference type="Proteomes" id="UP000051574"/>
    </source>
</evidence>
<keyword evidence="2" id="KW-1015">Disulfide bond</keyword>
<reference evidence="6 7" key="1">
    <citation type="submission" date="2015-09" db="EMBL/GenBank/DDBJ databases">
        <title>Draft genome of the scarab beetle Oryctes borbonicus.</title>
        <authorList>
            <person name="Meyer J.M."/>
            <person name="Markov G.V."/>
            <person name="Baskaran P."/>
            <person name="Herrmann M."/>
            <person name="Sommer R.J."/>
            <person name="Roedelsperger C."/>
        </authorList>
    </citation>
    <scope>NUCLEOTIDE SEQUENCE [LARGE SCALE GENOMIC DNA]</scope>
    <source>
        <strain evidence="6">OB123</strain>
        <tissue evidence="6">Whole animal</tissue>
    </source>
</reference>
<keyword evidence="3" id="KW-0325">Glycoprotein</keyword>
<dbReference type="InterPro" id="IPR052444">
    <property type="entry name" value="Spz/Toll_ligand-like"/>
</dbReference>
<dbReference type="InterPro" id="IPR029034">
    <property type="entry name" value="Cystine-knot_cytokine"/>
</dbReference>
<dbReference type="SUPFAM" id="SSF57501">
    <property type="entry name" value="Cystine-knot cytokines"/>
    <property type="match status" value="1"/>
</dbReference>
<feature type="chain" id="PRO_5006668308" description="Spaetzle domain-containing protein" evidence="4">
    <location>
        <begin position="22"/>
        <end position="199"/>
    </location>
</feature>
<dbReference type="GO" id="GO:0005615">
    <property type="term" value="C:extracellular space"/>
    <property type="evidence" value="ECO:0007669"/>
    <property type="project" value="UniProtKB-ARBA"/>
</dbReference>
<dbReference type="InterPro" id="IPR032104">
    <property type="entry name" value="Spaetzle"/>
</dbReference>
<dbReference type="GO" id="GO:0045087">
    <property type="term" value="P:innate immune response"/>
    <property type="evidence" value="ECO:0007669"/>
    <property type="project" value="TreeGrafter"/>
</dbReference>
<dbReference type="PANTHER" id="PTHR23199:SF12">
    <property type="entry name" value="NEUROTROPHIN 1-RELATED"/>
    <property type="match status" value="1"/>
</dbReference>
<dbReference type="Pfam" id="PF16077">
    <property type="entry name" value="Spaetzle"/>
    <property type="match status" value="1"/>
</dbReference>
<dbReference type="GO" id="GO:0021556">
    <property type="term" value="P:central nervous system formation"/>
    <property type="evidence" value="ECO:0007669"/>
    <property type="project" value="TreeGrafter"/>
</dbReference>
<dbReference type="Gene3D" id="2.10.90.10">
    <property type="entry name" value="Cystine-knot cytokines"/>
    <property type="match status" value="1"/>
</dbReference>
<organism evidence="6 7">
    <name type="scientific">Oryctes borbonicus</name>
    <dbReference type="NCBI Taxonomy" id="1629725"/>
    <lineage>
        <taxon>Eukaryota</taxon>
        <taxon>Metazoa</taxon>
        <taxon>Ecdysozoa</taxon>
        <taxon>Arthropoda</taxon>
        <taxon>Hexapoda</taxon>
        <taxon>Insecta</taxon>
        <taxon>Pterygota</taxon>
        <taxon>Neoptera</taxon>
        <taxon>Endopterygota</taxon>
        <taxon>Coleoptera</taxon>
        <taxon>Polyphaga</taxon>
        <taxon>Scarabaeiformia</taxon>
        <taxon>Scarabaeidae</taxon>
        <taxon>Dynastinae</taxon>
        <taxon>Oryctes</taxon>
    </lineage>
</organism>
<name>A0A0T6B2X7_9SCAR</name>
<gene>
    <name evidence="6" type="ORF">AMK59_6350</name>
</gene>
<evidence type="ECO:0000313" key="6">
    <source>
        <dbReference type="EMBL" id="KRT81509.1"/>
    </source>
</evidence>
<accession>A0A0T6B2X7</accession>
<dbReference type="GO" id="GO:0005121">
    <property type="term" value="F:Toll binding"/>
    <property type="evidence" value="ECO:0007669"/>
    <property type="project" value="TreeGrafter"/>
</dbReference>